<dbReference type="InterPro" id="IPR050682">
    <property type="entry name" value="ModA/WtpA"/>
</dbReference>
<evidence type="ECO:0000256" key="2">
    <source>
        <dbReference type="ARBA" id="ARBA00022723"/>
    </source>
</evidence>
<dbReference type="SUPFAM" id="SSF53850">
    <property type="entry name" value="Periplasmic binding protein-like II"/>
    <property type="match status" value="1"/>
</dbReference>
<dbReference type="EMBL" id="BAABBN010000012">
    <property type="protein sequence ID" value="GAA3934213.1"/>
    <property type="molecule type" value="Genomic_DNA"/>
</dbReference>
<evidence type="ECO:0000313" key="5">
    <source>
        <dbReference type="EMBL" id="GAA3934213.1"/>
    </source>
</evidence>
<keyword evidence="6" id="KW-1185">Reference proteome</keyword>
<dbReference type="PANTHER" id="PTHR30632">
    <property type="entry name" value="MOLYBDATE-BINDING PERIPLASMIC PROTEIN"/>
    <property type="match status" value="1"/>
</dbReference>
<evidence type="ECO:0000313" key="6">
    <source>
        <dbReference type="Proteomes" id="UP001501565"/>
    </source>
</evidence>
<comment type="caution">
    <text evidence="5">The sequence shown here is derived from an EMBL/GenBank/DDBJ whole genome shotgun (WGS) entry which is preliminary data.</text>
</comment>
<dbReference type="RefSeq" id="WP_344799739.1">
    <property type="nucleotide sequence ID" value="NZ_BAABBN010000012.1"/>
</dbReference>
<name>A0ABP7N2M6_9GAMM</name>
<accession>A0ABP7N2M6</accession>
<keyword evidence="2" id="KW-0479">Metal-binding</keyword>
<evidence type="ECO:0000256" key="3">
    <source>
        <dbReference type="ARBA" id="ARBA00022729"/>
    </source>
</evidence>
<sequence>MKRYALLSGLFFFISCIQTAFGQSEESIHIAVASNFTPVMKELAFEFEKSTGIKVKASYGSSGKFVAQIAHGAPFQAFFSADQAKPKALEHQKLALPETRFTYAIGALVLWSTKQTDQDNLIAQLKNESYRNIAFANPKLAPYGAAALDVFRNLKLPTPERYKWLQGENIAQTYQFISTGNADLGFIALSQLKQQVSQPKGVTWEIPKHLYSPIKQDAVLLKRGQTSQATKDFLMFIHSKTSQEIIKSFGYDIP</sequence>
<protein>
    <submittedName>
        <fullName evidence="5">Molybdate ABC transporter substrate-binding protein</fullName>
    </submittedName>
</protein>
<dbReference type="InterPro" id="IPR044084">
    <property type="entry name" value="AvModA-like_subst-bd"/>
</dbReference>
<dbReference type="Pfam" id="PF13531">
    <property type="entry name" value="SBP_bac_11"/>
    <property type="match status" value="1"/>
</dbReference>
<proteinExistence type="inferred from homology"/>
<dbReference type="PANTHER" id="PTHR30632:SF14">
    <property type="entry name" value="TUNGSTATE_MOLYBDATE_CHROMATE-BINDING PROTEIN MODA"/>
    <property type="match status" value="1"/>
</dbReference>
<feature type="signal peptide" evidence="4">
    <location>
        <begin position="1"/>
        <end position="22"/>
    </location>
</feature>
<keyword evidence="3 4" id="KW-0732">Signal</keyword>
<dbReference type="PIRSF" id="PIRSF004846">
    <property type="entry name" value="ModA"/>
    <property type="match status" value="1"/>
</dbReference>
<organism evidence="5 6">
    <name type="scientific">Litoribacillus peritrichatus</name>
    <dbReference type="NCBI Taxonomy" id="718191"/>
    <lineage>
        <taxon>Bacteria</taxon>
        <taxon>Pseudomonadati</taxon>
        <taxon>Pseudomonadota</taxon>
        <taxon>Gammaproteobacteria</taxon>
        <taxon>Oceanospirillales</taxon>
        <taxon>Oceanospirillaceae</taxon>
        <taxon>Litoribacillus</taxon>
    </lineage>
</organism>
<dbReference type="Proteomes" id="UP001501565">
    <property type="component" value="Unassembled WGS sequence"/>
</dbReference>
<dbReference type="Gene3D" id="3.40.190.10">
    <property type="entry name" value="Periplasmic binding protein-like II"/>
    <property type="match status" value="2"/>
</dbReference>
<dbReference type="PROSITE" id="PS51257">
    <property type="entry name" value="PROKAR_LIPOPROTEIN"/>
    <property type="match status" value="1"/>
</dbReference>
<gene>
    <name evidence="5" type="primary">modA</name>
    <name evidence="5" type="ORF">GCM10022277_33490</name>
</gene>
<evidence type="ECO:0000256" key="4">
    <source>
        <dbReference type="SAM" id="SignalP"/>
    </source>
</evidence>
<dbReference type="CDD" id="cd13539">
    <property type="entry name" value="PBP2_AvModA"/>
    <property type="match status" value="1"/>
</dbReference>
<reference evidence="6" key="1">
    <citation type="journal article" date="2019" name="Int. J. Syst. Evol. Microbiol.">
        <title>The Global Catalogue of Microorganisms (GCM) 10K type strain sequencing project: providing services to taxonomists for standard genome sequencing and annotation.</title>
        <authorList>
            <consortium name="The Broad Institute Genomics Platform"/>
            <consortium name="The Broad Institute Genome Sequencing Center for Infectious Disease"/>
            <person name="Wu L."/>
            <person name="Ma J."/>
        </authorList>
    </citation>
    <scope>NUCLEOTIDE SEQUENCE [LARGE SCALE GENOMIC DNA]</scope>
    <source>
        <strain evidence="6">JCM 17551</strain>
    </source>
</reference>
<comment type="similarity">
    <text evidence="1">Belongs to the bacterial solute-binding protein ModA family.</text>
</comment>
<dbReference type="NCBIfam" id="TIGR01256">
    <property type="entry name" value="modA"/>
    <property type="match status" value="1"/>
</dbReference>
<dbReference type="InterPro" id="IPR005950">
    <property type="entry name" value="ModA"/>
</dbReference>
<evidence type="ECO:0000256" key="1">
    <source>
        <dbReference type="ARBA" id="ARBA00009175"/>
    </source>
</evidence>
<feature type="chain" id="PRO_5045156641" evidence="4">
    <location>
        <begin position="23"/>
        <end position="254"/>
    </location>
</feature>